<keyword evidence="1" id="KW-1133">Transmembrane helix</keyword>
<dbReference type="Pfam" id="PF10328">
    <property type="entry name" value="7TM_GPCR_Srx"/>
    <property type="match status" value="1"/>
</dbReference>
<evidence type="ECO:0000256" key="1">
    <source>
        <dbReference type="SAM" id="Phobius"/>
    </source>
</evidence>
<sequence length="201" mass="23527">MSCIIASMLDSDVYVIKLKKIQSQVRNLDVYYELINARIGLLIILFNTAVYLGNVMISISRMITIVFPSKTHWYSSRNVQLILFFISIISVSNSITYYPEGCWIFFNSTTLLFEMSHTRCAENLSFYGDFLLGITIFTISFIMDMISIMFLRKMRRRIANTISIMKNRQRFQREVIMTAQLQVKRFLKALKLPDILKMISH</sequence>
<dbReference type="EMBL" id="KN716253">
    <property type="protein sequence ID" value="KJH48885.1"/>
    <property type="molecule type" value="Genomic_DNA"/>
</dbReference>
<dbReference type="Proteomes" id="UP000053766">
    <property type="component" value="Unassembled WGS sequence"/>
</dbReference>
<accession>A0A0D8XWK0</accession>
<evidence type="ECO:0000313" key="3">
    <source>
        <dbReference type="EMBL" id="KJH48885.1"/>
    </source>
</evidence>
<evidence type="ECO:0000313" key="4">
    <source>
        <dbReference type="Proteomes" id="UP000053766"/>
    </source>
</evidence>
<feature type="transmembrane region" description="Helical" evidence="1">
    <location>
        <begin position="81"/>
        <end position="106"/>
    </location>
</feature>
<keyword evidence="4" id="KW-1185">Reference proteome</keyword>
<dbReference type="SUPFAM" id="SSF81321">
    <property type="entry name" value="Family A G protein-coupled receptor-like"/>
    <property type="match status" value="1"/>
</dbReference>
<gene>
    <name evidence="3" type="ORF">DICVIV_05011</name>
</gene>
<organism evidence="3 4">
    <name type="scientific">Dictyocaulus viviparus</name>
    <name type="common">Bovine lungworm</name>
    <dbReference type="NCBI Taxonomy" id="29172"/>
    <lineage>
        <taxon>Eukaryota</taxon>
        <taxon>Metazoa</taxon>
        <taxon>Ecdysozoa</taxon>
        <taxon>Nematoda</taxon>
        <taxon>Chromadorea</taxon>
        <taxon>Rhabditida</taxon>
        <taxon>Rhabditina</taxon>
        <taxon>Rhabditomorpha</taxon>
        <taxon>Strongyloidea</taxon>
        <taxon>Metastrongylidae</taxon>
        <taxon>Dictyocaulus</taxon>
    </lineage>
</organism>
<proteinExistence type="predicted"/>
<reference evidence="4" key="2">
    <citation type="journal article" date="2016" name="Sci. Rep.">
        <title>Dictyocaulus viviparus genome, variome and transcriptome elucidate lungworm biology and support future intervention.</title>
        <authorList>
            <person name="McNulty S.N."/>
            <person name="Strube C."/>
            <person name="Rosa B.A."/>
            <person name="Martin J.C."/>
            <person name="Tyagi R."/>
            <person name="Choi Y.J."/>
            <person name="Wang Q."/>
            <person name="Hallsworth Pepin K."/>
            <person name="Zhang X."/>
            <person name="Ozersky P."/>
            <person name="Wilson R.K."/>
            <person name="Sternberg P.W."/>
            <person name="Gasser R.B."/>
            <person name="Mitreva M."/>
        </authorList>
    </citation>
    <scope>NUCLEOTIDE SEQUENCE [LARGE SCALE GENOMIC DNA]</scope>
    <source>
        <strain evidence="4">HannoverDv2000</strain>
    </source>
</reference>
<feature type="domain" description="7TM GPCR serpentine receptor class x (Srx)" evidence="2">
    <location>
        <begin position="29"/>
        <end position="182"/>
    </location>
</feature>
<reference evidence="3 4" key="1">
    <citation type="submission" date="2013-11" db="EMBL/GenBank/DDBJ databases">
        <title>Draft genome of the bovine lungworm Dictyocaulus viviparus.</title>
        <authorList>
            <person name="Mitreva M."/>
        </authorList>
    </citation>
    <scope>NUCLEOTIDE SEQUENCE [LARGE SCALE GENOMIC DNA]</scope>
    <source>
        <strain evidence="3 4">HannoverDv2000</strain>
    </source>
</reference>
<feature type="transmembrane region" description="Helical" evidence="1">
    <location>
        <begin position="39"/>
        <end position="60"/>
    </location>
</feature>
<evidence type="ECO:0000259" key="2">
    <source>
        <dbReference type="Pfam" id="PF10328"/>
    </source>
</evidence>
<dbReference type="InterPro" id="IPR019430">
    <property type="entry name" value="7TM_GPCR_serpentine_rcpt_Srx"/>
</dbReference>
<keyword evidence="1" id="KW-0812">Transmembrane</keyword>
<dbReference type="Gene3D" id="1.20.1070.10">
    <property type="entry name" value="Rhodopsin 7-helix transmembrane proteins"/>
    <property type="match status" value="1"/>
</dbReference>
<protein>
    <recommendedName>
        <fullName evidence="2">7TM GPCR serpentine receptor class x (Srx) domain-containing protein</fullName>
    </recommendedName>
</protein>
<dbReference type="AlphaFoldDB" id="A0A0D8XWK0"/>
<feature type="transmembrane region" description="Helical" evidence="1">
    <location>
        <begin position="126"/>
        <end position="151"/>
    </location>
</feature>
<name>A0A0D8XWK0_DICVI</name>
<dbReference type="PANTHER" id="PTHR23017:SF3">
    <property type="entry name" value="G-PROTEIN COUPLED RECEPTORS FAMILY 1 PROFILE DOMAIN-CONTAINING PROTEIN"/>
    <property type="match status" value="1"/>
</dbReference>
<dbReference type="OrthoDB" id="5825164at2759"/>
<keyword evidence="1" id="KW-0472">Membrane</keyword>
<dbReference type="PANTHER" id="PTHR23017">
    <property type="entry name" value="SERPENTINE RECEPTOR, CLASS X"/>
    <property type="match status" value="1"/>
</dbReference>